<gene>
    <name evidence="10" type="ORF">SAMN05421508_11144</name>
</gene>
<dbReference type="RefSeq" id="WP_097281031.1">
    <property type="nucleotide sequence ID" value="NZ_OCNJ01000011.1"/>
</dbReference>
<keyword evidence="11" id="KW-1185">Reference proteome</keyword>
<feature type="transmembrane region" description="Helical" evidence="8">
    <location>
        <begin position="220"/>
        <end position="238"/>
    </location>
</feature>
<dbReference type="PANTHER" id="PTHR30012:SF0">
    <property type="entry name" value="TYPE II SECRETION SYSTEM PROTEIN F-RELATED"/>
    <property type="match status" value="1"/>
</dbReference>
<dbReference type="Gene3D" id="1.20.81.30">
    <property type="entry name" value="Type II secretion system (T2SS), domain F"/>
    <property type="match status" value="2"/>
</dbReference>
<reference evidence="10 11" key="1">
    <citation type="submission" date="2017-09" db="EMBL/GenBank/DDBJ databases">
        <authorList>
            <person name="Ehlers B."/>
            <person name="Leendertz F.H."/>
        </authorList>
    </citation>
    <scope>NUCLEOTIDE SEQUENCE [LARGE SCALE GENOMIC DNA]</scope>
    <source>
        <strain evidence="10 11">USBA 140</strain>
    </source>
</reference>
<keyword evidence="7 8" id="KW-0472">Membrane</keyword>
<dbReference type="OrthoDB" id="9805682at2"/>
<sequence length="402" mass="44289">MPLYAYRAINEKGRSVRGQINSVNETELFQQLHELGLELVDATTVTERKWALALSGRVKTRDLIQTCLHLEQLSAAGVPLIDALADLRESTDQPRLRNIIAEIYRDVSDGAPLSEAFGKHPKVFGPVFTALLAAGEESGNITESFSQLVKHLKWTDAVNAKVKKAIRYPAFILAMITFLFAFMMGYVVPQVVGFLKSQGNELAMLTQSLIATSDFVQDRWYVMIGLPIVLFVGIRVGMKVSYGFAYKVDQVMLVVPTLGPTIRKISLSRFAHFFAVMFNSGVPILQCLETAQRVVVNRCLTEAMSVVRERVQTGEALSAALKQSGQFPSLVTRMVRIGEESGNLSGTLENVTDFYDRDVDDTVDKLIAMAEPALTVVAGLMMAWIVAGVLGPIYDSFDKIGV</sequence>
<dbReference type="InterPro" id="IPR018076">
    <property type="entry name" value="T2SS_GspF_dom"/>
</dbReference>
<proteinExistence type="inferred from homology"/>
<evidence type="ECO:0000313" key="10">
    <source>
        <dbReference type="EMBL" id="SOE00025.1"/>
    </source>
</evidence>
<evidence type="ECO:0000256" key="8">
    <source>
        <dbReference type="SAM" id="Phobius"/>
    </source>
</evidence>
<feature type="domain" description="Type II secretion system protein GspF" evidence="9">
    <location>
        <begin position="270"/>
        <end position="391"/>
    </location>
</feature>
<comment type="similarity">
    <text evidence="2">Belongs to the GSP F family.</text>
</comment>
<organism evidence="10 11">
    <name type="scientific">Caenispirillum bisanense</name>
    <dbReference type="NCBI Taxonomy" id="414052"/>
    <lineage>
        <taxon>Bacteria</taxon>
        <taxon>Pseudomonadati</taxon>
        <taxon>Pseudomonadota</taxon>
        <taxon>Alphaproteobacteria</taxon>
        <taxon>Rhodospirillales</taxon>
        <taxon>Novispirillaceae</taxon>
        <taxon>Caenispirillum</taxon>
    </lineage>
</organism>
<dbReference type="EMBL" id="OCNJ01000011">
    <property type="protein sequence ID" value="SOE00025.1"/>
    <property type="molecule type" value="Genomic_DNA"/>
</dbReference>
<name>A0A286GWV5_9PROT</name>
<evidence type="ECO:0000313" key="11">
    <source>
        <dbReference type="Proteomes" id="UP000219621"/>
    </source>
</evidence>
<evidence type="ECO:0000256" key="3">
    <source>
        <dbReference type="ARBA" id="ARBA00022475"/>
    </source>
</evidence>
<comment type="subcellular location">
    <subcellularLocation>
        <location evidence="1">Cell inner membrane</location>
        <topology evidence="1">Multi-pass membrane protein</topology>
    </subcellularLocation>
</comment>
<feature type="domain" description="Type II secretion system protein GspF" evidence="9">
    <location>
        <begin position="73"/>
        <end position="189"/>
    </location>
</feature>
<dbReference type="PRINTS" id="PR00812">
    <property type="entry name" value="BCTERIALGSPF"/>
</dbReference>
<evidence type="ECO:0000256" key="6">
    <source>
        <dbReference type="ARBA" id="ARBA00022989"/>
    </source>
</evidence>
<evidence type="ECO:0000256" key="5">
    <source>
        <dbReference type="ARBA" id="ARBA00022692"/>
    </source>
</evidence>
<feature type="transmembrane region" description="Helical" evidence="8">
    <location>
        <begin position="373"/>
        <end position="394"/>
    </location>
</feature>
<dbReference type="FunFam" id="1.20.81.30:FF:000001">
    <property type="entry name" value="Type II secretion system protein F"/>
    <property type="match status" value="1"/>
</dbReference>
<dbReference type="Proteomes" id="UP000219621">
    <property type="component" value="Unassembled WGS sequence"/>
</dbReference>
<dbReference type="PANTHER" id="PTHR30012">
    <property type="entry name" value="GENERAL SECRETION PATHWAY PROTEIN"/>
    <property type="match status" value="1"/>
</dbReference>
<keyword evidence="5 8" id="KW-0812">Transmembrane</keyword>
<dbReference type="AlphaFoldDB" id="A0A286GWV5"/>
<protein>
    <submittedName>
        <fullName evidence="10">Type IV pilus assembly protein PilC</fullName>
    </submittedName>
</protein>
<accession>A0A286GWV5</accession>
<dbReference type="GO" id="GO:0005886">
    <property type="term" value="C:plasma membrane"/>
    <property type="evidence" value="ECO:0007669"/>
    <property type="project" value="UniProtKB-SubCell"/>
</dbReference>
<keyword evidence="6 8" id="KW-1133">Transmembrane helix</keyword>
<evidence type="ECO:0000256" key="4">
    <source>
        <dbReference type="ARBA" id="ARBA00022519"/>
    </source>
</evidence>
<evidence type="ECO:0000256" key="1">
    <source>
        <dbReference type="ARBA" id="ARBA00004429"/>
    </source>
</evidence>
<feature type="transmembrane region" description="Helical" evidence="8">
    <location>
        <begin position="168"/>
        <end position="188"/>
    </location>
</feature>
<dbReference type="InterPro" id="IPR042094">
    <property type="entry name" value="T2SS_GspF_sf"/>
</dbReference>
<keyword evidence="4" id="KW-0997">Cell inner membrane</keyword>
<keyword evidence="3" id="KW-1003">Cell membrane</keyword>
<evidence type="ECO:0000256" key="7">
    <source>
        <dbReference type="ARBA" id="ARBA00023136"/>
    </source>
</evidence>
<evidence type="ECO:0000256" key="2">
    <source>
        <dbReference type="ARBA" id="ARBA00005745"/>
    </source>
</evidence>
<evidence type="ECO:0000259" key="9">
    <source>
        <dbReference type="Pfam" id="PF00482"/>
    </source>
</evidence>
<dbReference type="Pfam" id="PF00482">
    <property type="entry name" value="T2SSF"/>
    <property type="match status" value="2"/>
</dbReference>
<dbReference type="InterPro" id="IPR003004">
    <property type="entry name" value="GspF/PilC"/>
</dbReference>